<dbReference type="InterPro" id="IPR052721">
    <property type="entry name" value="ET_Amicyanin"/>
</dbReference>
<evidence type="ECO:0000313" key="4">
    <source>
        <dbReference type="Proteomes" id="UP000034293"/>
    </source>
</evidence>
<keyword evidence="1" id="KW-1133">Transmembrane helix</keyword>
<dbReference type="PANTHER" id="PTHR36507:SF1">
    <property type="entry name" value="BLL1555 PROTEIN"/>
    <property type="match status" value="1"/>
</dbReference>
<keyword evidence="1" id="KW-0472">Membrane</keyword>
<dbReference type="Proteomes" id="UP000034293">
    <property type="component" value="Unassembled WGS sequence"/>
</dbReference>
<dbReference type="Gene3D" id="2.60.40.420">
    <property type="entry name" value="Cupredoxins - blue copper proteins"/>
    <property type="match status" value="1"/>
</dbReference>
<dbReference type="InterPro" id="IPR028096">
    <property type="entry name" value="EfeO_Cupredoxin"/>
</dbReference>
<feature type="transmembrane region" description="Helical" evidence="1">
    <location>
        <begin position="5"/>
        <end position="23"/>
    </location>
</feature>
<sequence length="121" mass="12988">MNKKIVIAILVFLVVGFLAWLYFKPAKITTTQSTNDTAATADITISNFNFSPSSFTVNAGQKVGVVNKDSVQHSLTSDDKSFDTGLLSTGREGSFTAPTVPGTYKFHCAPHPDMTGTLIVQ</sequence>
<dbReference type="SUPFAM" id="SSF49503">
    <property type="entry name" value="Cupredoxins"/>
    <property type="match status" value="1"/>
</dbReference>
<comment type="caution">
    <text evidence="3">The sequence shown here is derived from an EMBL/GenBank/DDBJ whole genome shotgun (WGS) entry which is preliminary data.</text>
</comment>
<dbReference type="PANTHER" id="PTHR36507">
    <property type="entry name" value="BLL1555 PROTEIN"/>
    <property type="match status" value="1"/>
</dbReference>
<reference evidence="3 4" key="1">
    <citation type="journal article" date="2015" name="Nature">
        <title>rRNA introns, odd ribosomes, and small enigmatic genomes across a large radiation of phyla.</title>
        <authorList>
            <person name="Brown C.T."/>
            <person name="Hug L.A."/>
            <person name="Thomas B.C."/>
            <person name="Sharon I."/>
            <person name="Castelle C.J."/>
            <person name="Singh A."/>
            <person name="Wilkins M.J."/>
            <person name="Williams K.H."/>
            <person name="Banfield J.F."/>
        </authorList>
    </citation>
    <scope>NUCLEOTIDE SEQUENCE [LARGE SCALE GENOMIC DNA]</scope>
</reference>
<proteinExistence type="predicted"/>
<organism evidence="3 4">
    <name type="scientific">Candidatus Woesebacteria bacterium GW2011_GWA1_40_43</name>
    <dbReference type="NCBI Taxonomy" id="1618553"/>
    <lineage>
        <taxon>Bacteria</taxon>
        <taxon>Candidatus Woeseibacteriota</taxon>
    </lineage>
</organism>
<evidence type="ECO:0000259" key="2">
    <source>
        <dbReference type="Pfam" id="PF13473"/>
    </source>
</evidence>
<feature type="domain" description="EfeO-type cupredoxin-like" evidence="2">
    <location>
        <begin position="14"/>
        <end position="120"/>
    </location>
</feature>
<accession>A0A0G0UWU0</accession>
<dbReference type="AlphaFoldDB" id="A0A0G0UWU0"/>
<evidence type="ECO:0000313" key="3">
    <source>
        <dbReference type="EMBL" id="KKR64135.1"/>
    </source>
</evidence>
<dbReference type="EMBL" id="LBZA01000012">
    <property type="protein sequence ID" value="KKR64135.1"/>
    <property type="molecule type" value="Genomic_DNA"/>
</dbReference>
<gene>
    <name evidence="3" type="ORF">UU02_C0012G0014</name>
</gene>
<dbReference type="InterPro" id="IPR008972">
    <property type="entry name" value="Cupredoxin"/>
</dbReference>
<keyword evidence="1" id="KW-0812">Transmembrane</keyword>
<protein>
    <submittedName>
        <fullName evidence="3">Blue (Type 1) copper domain protein</fullName>
    </submittedName>
</protein>
<dbReference type="Pfam" id="PF13473">
    <property type="entry name" value="Cupredoxin_1"/>
    <property type="match status" value="1"/>
</dbReference>
<name>A0A0G0UWU0_9BACT</name>
<evidence type="ECO:0000256" key="1">
    <source>
        <dbReference type="SAM" id="Phobius"/>
    </source>
</evidence>